<evidence type="ECO:0000256" key="10">
    <source>
        <dbReference type="ARBA" id="ARBA00023295"/>
    </source>
</evidence>
<reference evidence="12 13" key="1">
    <citation type="submission" date="2020-05" db="EMBL/GenBank/DDBJ databases">
        <title>Genome Sequencing of Type Strains.</title>
        <authorList>
            <person name="Lemaire J.F."/>
            <person name="Inderbitzin P."/>
            <person name="Gregorio O.A."/>
            <person name="Collins S.B."/>
            <person name="Wespe N."/>
            <person name="Knight-Connoni V."/>
        </authorList>
    </citation>
    <scope>NUCLEOTIDE SEQUENCE [LARGE SCALE GENOMIC DNA]</scope>
    <source>
        <strain evidence="12 13">LMG 21957</strain>
    </source>
</reference>
<dbReference type="InterPro" id="IPR003651">
    <property type="entry name" value="Endonuclease3_FeS-loop_motif"/>
</dbReference>
<dbReference type="Pfam" id="PF00730">
    <property type="entry name" value="HhH-GPD"/>
    <property type="match status" value="1"/>
</dbReference>
<dbReference type="AlphaFoldDB" id="A0A7Y6BSW3"/>
<dbReference type="GO" id="GO:0004519">
    <property type="term" value="F:endonuclease activity"/>
    <property type="evidence" value="ECO:0007669"/>
    <property type="project" value="UniProtKB-KW"/>
</dbReference>
<dbReference type="CDD" id="cd00056">
    <property type="entry name" value="ENDO3c"/>
    <property type="match status" value="1"/>
</dbReference>
<keyword evidence="6" id="KW-0378">Hydrolase</keyword>
<feature type="domain" description="HhH-GPD" evidence="11">
    <location>
        <begin position="45"/>
        <end position="192"/>
    </location>
</feature>
<keyword evidence="8" id="KW-0411">Iron-sulfur</keyword>
<dbReference type="RefSeq" id="WP_175394250.1">
    <property type="nucleotide sequence ID" value="NZ_JABMCB010000142.1"/>
</dbReference>
<dbReference type="GO" id="GO:0046872">
    <property type="term" value="F:metal ion binding"/>
    <property type="evidence" value="ECO:0007669"/>
    <property type="project" value="UniProtKB-KW"/>
</dbReference>
<evidence type="ECO:0000256" key="7">
    <source>
        <dbReference type="ARBA" id="ARBA00023004"/>
    </source>
</evidence>
<protein>
    <submittedName>
        <fullName evidence="12">Endonuclease III</fullName>
    </submittedName>
</protein>
<sequence>MDQQRIYQIYELLSESQPIFNDTDNEWIAKGLSSTPFKALVSVTISTMTTDKRTIDASRALYERVSTPRQLLELEDEELASLIKPAAHYNRKTKNLKKMCQQLIERHNGEVPDTRDELLALTGVGRKCTDIMMHFTFSEPTIAVDTHVHRVANRLGIVHTTSREDTADTINEITSLQFKHHAHEWIIQHGMKICIARKPKCSECSLTDLCDYYQTRVK</sequence>
<dbReference type="Gene3D" id="1.10.340.30">
    <property type="entry name" value="Hypothetical protein, domain 2"/>
    <property type="match status" value="1"/>
</dbReference>
<evidence type="ECO:0000259" key="11">
    <source>
        <dbReference type="SMART" id="SM00478"/>
    </source>
</evidence>
<evidence type="ECO:0000256" key="4">
    <source>
        <dbReference type="ARBA" id="ARBA00022723"/>
    </source>
</evidence>
<keyword evidence="12" id="KW-0540">Nuclease</keyword>
<gene>
    <name evidence="12" type="ORF">HP552_03480</name>
</gene>
<dbReference type="InterPro" id="IPR023170">
    <property type="entry name" value="HhH_base_excis_C"/>
</dbReference>
<evidence type="ECO:0000313" key="13">
    <source>
        <dbReference type="Proteomes" id="UP000526125"/>
    </source>
</evidence>
<dbReference type="FunFam" id="1.10.340.30:FF:000001">
    <property type="entry name" value="Endonuclease III"/>
    <property type="match status" value="1"/>
</dbReference>
<dbReference type="PANTHER" id="PTHR10359:SF18">
    <property type="entry name" value="ENDONUCLEASE III"/>
    <property type="match status" value="1"/>
</dbReference>
<evidence type="ECO:0000256" key="2">
    <source>
        <dbReference type="ARBA" id="ARBA00008343"/>
    </source>
</evidence>
<keyword evidence="7" id="KW-0408">Iron</keyword>
<comment type="similarity">
    <text evidence="2">Belongs to the Nth/MutY family.</text>
</comment>
<comment type="cofactor">
    <cofactor evidence="1">
        <name>[4Fe-4S] cluster</name>
        <dbReference type="ChEBI" id="CHEBI:49883"/>
    </cofactor>
</comment>
<evidence type="ECO:0000256" key="5">
    <source>
        <dbReference type="ARBA" id="ARBA00022763"/>
    </source>
</evidence>
<dbReference type="Pfam" id="PF10576">
    <property type="entry name" value="EndIII_4Fe-2S"/>
    <property type="match status" value="1"/>
</dbReference>
<dbReference type="GO" id="GO:0019104">
    <property type="term" value="F:DNA N-glycosylase activity"/>
    <property type="evidence" value="ECO:0007669"/>
    <property type="project" value="TreeGrafter"/>
</dbReference>
<keyword evidence="10" id="KW-0326">Glycosidase</keyword>
<comment type="caution">
    <text evidence="12">The sequence shown here is derived from an EMBL/GenBank/DDBJ whole genome shotgun (WGS) entry which is preliminary data.</text>
</comment>
<dbReference type="Gene3D" id="1.10.1670.10">
    <property type="entry name" value="Helix-hairpin-Helix base-excision DNA repair enzymes (C-terminal)"/>
    <property type="match status" value="1"/>
</dbReference>
<dbReference type="PIRSF" id="PIRSF001435">
    <property type="entry name" value="Nth"/>
    <property type="match status" value="1"/>
</dbReference>
<evidence type="ECO:0000256" key="8">
    <source>
        <dbReference type="ARBA" id="ARBA00023014"/>
    </source>
</evidence>
<evidence type="ECO:0000256" key="3">
    <source>
        <dbReference type="ARBA" id="ARBA00022485"/>
    </source>
</evidence>
<dbReference type="InterPro" id="IPR003265">
    <property type="entry name" value="HhH-GPD_domain"/>
</dbReference>
<evidence type="ECO:0000313" key="12">
    <source>
        <dbReference type="EMBL" id="NUU74327.1"/>
    </source>
</evidence>
<name>A0A7Y6BSW3_9BACL</name>
<evidence type="ECO:0000256" key="9">
    <source>
        <dbReference type="ARBA" id="ARBA00023204"/>
    </source>
</evidence>
<proteinExistence type="inferred from homology"/>
<evidence type="ECO:0000256" key="6">
    <source>
        <dbReference type="ARBA" id="ARBA00022801"/>
    </source>
</evidence>
<dbReference type="InterPro" id="IPR011257">
    <property type="entry name" value="DNA_glycosylase"/>
</dbReference>
<dbReference type="PROSITE" id="PS00764">
    <property type="entry name" value="ENDONUCLEASE_III_1"/>
    <property type="match status" value="1"/>
</dbReference>
<dbReference type="InterPro" id="IPR004035">
    <property type="entry name" value="Endouclease-III_FeS-bd_BS"/>
</dbReference>
<dbReference type="PANTHER" id="PTHR10359">
    <property type="entry name" value="A/G-SPECIFIC ADENINE GLYCOSYLASE/ENDONUCLEASE III"/>
    <property type="match status" value="1"/>
</dbReference>
<dbReference type="Proteomes" id="UP000526125">
    <property type="component" value="Unassembled WGS sequence"/>
</dbReference>
<dbReference type="GO" id="GO:0051539">
    <property type="term" value="F:4 iron, 4 sulfur cluster binding"/>
    <property type="evidence" value="ECO:0007669"/>
    <property type="project" value="UniProtKB-KW"/>
</dbReference>
<keyword evidence="4" id="KW-0479">Metal-binding</keyword>
<keyword evidence="5" id="KW-0227">DNA damage</keyword>
<keyword evidence="12" id="KW-0255">Endonuclease</keyword>
<organism evidence="12 13">
    <name type="scientific">Paenibacillus xylanilyticus</name>
    <dbReference type="NCBI Taxonomy" id="248903"/>
    <lineage>
        <taxon>Bacteria</taxon>
        <taxon>Bacillati</taxon>
        <taxon>Bacillota</taxon>
        <taxon>Bacilli</taxon>
        <taxon>Bacillales</taxon>
        <taxon>Paenibacillaceae</taxon>
        <taxon>Paenibacillus</taxon>
    </lineage>
</organism>
<dbReference type="SMART" id="SM00525">
    <property type="entry name" value="FES"/>
    <property type="match status" value="1"/>
</dbReference>
<dbReference type="EMBL" id="JABMCB010000142">
    <property type="protein sequence ID" value="NUU74327.1"/>
    <property type="molecule type" value="Genomic_DNA"/>
</dbReference>
<dbReference type="SUPFAM" id="SSF48150">
    <property type="entry name" value="DNA-glycosylase"/>
    <property type="match status" value="1"/>
</dbReference>
<keyword evidence="9" id="KW-0234">DNA repair</keyword>
<keyword evidence="13" id="KW-1185">Reference proteome</keyword>
<dbReference type="GO" id="GO:0006285">
    <property type="term" value="P:base-excision repair, AP site formation"/>
    <property type="evidence" value="ECO:0007669"/>
    <property type="project" value="TreeGrafter"/>
</dbReference>
<accession>A0A7Y6BSW3</accession>
<keyword evidence="3" id="KW-0004">4Fe-4S</keyword>
<evidence type="ECO:0000256" key="1">
    <source>
        <dbReference type="ARBA" id="ARBA00001966"/>
    </source>
</evidence>
<dbReference type="SMART" id="SM00478">
    <property type="entry name" value="ENDO3c"/>
    <property type="match status" value="1"/>
</dbReference>